<evidence type="ECO:0000256" key="1">
    <source>
        <dbReference type="SAM" id="Coils"/>
    </source>
</evidence>
<proteinExistence type="predicted"/>
<accession>A0A7K5UBZ6</accession>
<keyword evidence="4" id="KW-1185">Reference proteome</keyword>
<sequence>ASLQQLVFEYRQGLHVAEAECYSLGLQLAELKCSFNEMKKDAEKAVSLQEELNTLKLRMITLDNMQEELNNALQHEHEARMLLQEQEQQINELNYRLQMHSSETADKGQDLNQSKRSLPETAMDMRRRDQKRLLTKMEQDRRQLQERVRDAETDRLLIITHMKAVEAALQLVREEALMQSADAATTEFCLELPRLRIEALSDKEPRGRPEAIAFQVRV</sequence>
<dbReference type="InterPro" id="IPR038820">
    <property type="entry name" value="CCDC171"/>
</dbReference>
<gene>
    <name evidence="3" type="primary">Ccdc171_1</name>
    <name evidence="3" type="ORF">CEPORN_R01153</name>
</gene>
<reference evidence="3 4" key="1">
    <citation type="submission" date="2019-09" db="EMBL/GenBank/DDBJ databases">
        <title>Bird 10,000 Genomes (B10K) Project - Family phase.</title>
        <authorList>
            <person name="Zhang G."/>
        </authorList>
    </citation>
    <scope>NUCLEOTIDE SEQUENCE [LARGE SCALE GENOMIC DNA]</scope>
    <source>
        <strain evidence="3">B10K-DU-001-01</strain>
        <tissue evidence="3">Muscle</tissue>
    </source>
</reference>
<feature type="region of interest" description="Disordered" evidence="2">
    <location>
        <begin position="102"/>
        <end position="127"/>
    </location>
</feature>
<evidence type="ECO:0000313" key="4">
    <source>
        <dbReference type="Proteomes" id="UP000543364"/>
    </source>
</evidence>
<protein>
    <submittedName>
        <fullName evidence="3">CC171 protein</fullName>
    </submittedName>
</protein>
<name>A0A7K5UBZ6_CEPOR</name>
<dbReference type="AlphaFoldDB" id="A0A7K5UBZ6"/>
<feature type="non-terminal residue" evidence="3">
    <location>
        <position position="1"/>
    </location>
</feature>
<dbReference type="Proteomes" id="UP000543364">
    <property type="component" value="Unassembled WGS sequence"/>
</dbReference>
<dbReference type="PANTHER" id="PTHR47899:SF1">
    <property type="entry name" value="COILED-COIL DOMAIN-CONTAINING PROTEIN 171"/>
    <property type="match status" value="1"/>
</dbReference>
<evidence type="ECO:0000256" key="2">
    <source>
        <dbReference type="SAM" id="MobiDB-lite"/>
    </source>
</evidence>
<keyword evidence="1" id="KW-0175">Coiled coil</keyword>
<organism evidence="3 4">
    <name type="scientific">Cephalopterus ornatus</name>
    <name type="common">Amazonian umbrellabird</name>
    <dbReference type="NCBI Taxonomy" id="114276"/>
    <lineage>
        <taxon>Eukaryota</taxon>
        <taxon>Metazoa</taxon>
        <taxon>Chordata</taxon>
        <taxon>Craniata</taxon>
        <taxon>Vertebrata</taxon>
        <taxon>Euteleostomi</taxon>
        <taxon>Archelosauria</taxon>
        <taxon>Archosauria</taxon>
        <taxon>Dinosauria</taxon>
        <taxon>Saurischia</taxon>
        <taxon>Theropoda</taxon>
        <taxon>Coelurosauria</taxon>
        <taxon>Aves</taxon>
        <taxon>Neognathae</taxon>
        <taxon>Neoaves</taxon>
        <taxon>Telluraves</taxon>
        <taxon>Australaves</taxon>
        <taxon>Passeriformes</taxon>
        <taxon>Cotingidae</taxon>
        <taxon>Cephalopterus</taxon>
    </lineage>
</organism>
<feature type="non-terminal residue" evidence="3">
    <location>
        <position position="218"/>
    </location>
</feature>
<evidence type="ECO:0000313" key="3">
    <source>
        <dbReference type="EMBL" id="NWU14210.1"/>
    </source>
</evidence>
<feature type="coiled-coil region" evidence="1">
    <location>
        <begin position="127"/>
        <end position="154"/>
    </location>
</feature>
<dbReference type="EMBL" id="VZRE01011370">
    <property type="protein sequence ID" value="NWU14210.1"/>
    <property type="molecule type" value="Genomic_DNA"/>
</dbReference>
<dbReference type="PANTHER" id="PTHR47899">
    <property type="entry name" value="COILED-COIL DOMAIN-CONTAINING PROTEIN 171"/>
    <property type="match status" value="1"/>
</dbReference>
<comment type="caution">
    <text evidence="3">The sequence shown here is derived from an EMBL/GenBank/DDBJ whole genome shotgun (WGS) entry which is preliminary data.</text>
</comment>